<name>A0A7J7LFL9_9MAGN</name>
<evidence type="ECO:0000256" key="7">
    <source>
        <dbReference type="SAM" id="Phobius"/>
    </source>
</evidence>
<evidence type="ECO:0000256" key="6">
    <source>
        <dbReference type="ARBA" id="ARBA00023180"/>
    </source>
</evidence>
<dbReference type="EMBL" id="JACGCM010002327">
    <property type="protein sequence ID" value="KAF6141423.1"/>
    <property type="molecule type" value="Genomic_DNA"/>
</dbReference>
<evidence type="ECO:0000256" key="3">
    <source>
        <dbReference type="ARBA" id="ARBA00022729"/>
    </source>
</evidence>
<dbReference type="PANTHER" id="PTHR48063">
    <property type="entry name" value="LRR RECEPTOR-LIKE KINASE"/>
    <property type="match status" value="1"/>
</dbReference>
<accession>A0A7J7LFL9</accession>
<reference evidence="9 10" key="1">
    <citation type="journal article" date="2020" name="IScience">
        <title>Genome Sequencing of the Endangered Kingdonia uniflora (Circaeasteraceae, Ranunculales) Reveals Potential Mechanisms of Evolutionary Specialization.</title>
        <authorList>
            <person name="Sun Y."/>
            <person name="Deng T."/>
            <person name="Zhang A."/>
            <person name="Moore M.J."/>
            <person name="Landis J.B."/>
            <person name="Lin N."/>
            <person name="Zhang H."/>
            <person name="Zhang X."/>
            <person name="Huang J."/>
            <person name="Zhang X."/>
            <person name="Sun H."/>
            <person name="Wang H."/>
        </authorList>
    </citation>
    <scope>NUCLEOTIDE SEQUENCE [LARGE SCALE GENOMIC DNA]</scope>
    <source>
        <strain evidence="9">TB1705</strain>
        <tissue evidence="9">Leaf</tissue>
    </source>
</reference>
<keyword evidence="6" id="KW-0325">Glycoprotein</keyword>
<dbReference type="Pfam" id="PF00560">
    <property type="entry name" value="LRR_1"/>
    <property type="match status" value="2"/>
</dbReference>
<dbReference type="GO" id="GO:0016020">
    <property type="term" value="C:membrane"/>
    <property type="evidence" value="ECO:0007669"/>
    <property type="project" value="UniProtKB-SubCell"/>
</dbReference>
<evidence type="ECO:0000256" key="2">
    <source>
        <dbReference type="ARBA" id="ARBA00022692"/>
    </source>
</evidence>
<protein>
    <recommendedName>
        <fullName evidence="8">Transcription factor TFIIIC triple barrel domain-containing protein</fullName>
    </recommendedName>
</protein>
<evidence type="ECO:0000256" key="4">
    <source>
        <dbReference type="ARBA" id="ARBA00022989"/>
    </source>
</evidence>
<dbReference type="PANTHER" id="PTHR48063:SF112">
    <property type="entry name" value="RECEPTOR LIKE PROTEIN 30-LIKE"/>
    <property type="match status" value="1"/>
</dbReference>
<sequence>MWVEIEGLKGVTCDNATSHIIQLNLRNPKDGYDEKYLESQLGGKINSSVLNLKDLNYLDLSWNYFERVHIPTFLGSLHNLRYLNLSEAGFGGVESLRWVSHLSSPQYLDITGLNLRNSSDWFQELDWSYNHLTGEISGFLGNTSQCFALSLRSLDLFSNELSGQILDNVGYLENLKLLNLVYKSFFGPILASISLEELVLSDHEPFIQQYVRRDPYRNNKSFGVAILELIEQLSGKIPETLGSMSLLESLDFLVNQISGVIPPSMSSLTFFSVLNFSYNRLSGSIPSSTQLQSFSESSHIDNLEMCGLPLQKKCAEDEASSGQKNVVGEEVGVDGFYVSMALLFVVGLCGVFVILEMEESISNKNEILEEEEEEEYVLLDLEDVCGQVDIPPDAPYVLSGLDTLNPVLIIDNKLKLMGEYTETVGTCYVFSESDYDPGGSRKVLMKN</sequence>
<dbReference type="Gene3D" id="2.60.40.4370">
    <property type="match status" value="1"/>
</dbReference>
<dbReference type="Pfam" id="PF10419">
    <property type="entry name" value="TFIIIC_sub6"/>
    <property type="match status" value="1"/>
</dbReference>
<dbReference type="InterPro" id="IPR019481">
    <property type="entry name" value="TFIIIC_triple_barrel"/>
</dbReference>
<keyword evidence="3" id="KW-0732">Signal</keyword>
<keyword evidence="10" id="KW-1185">Reference proteome</keyword>
<organism evidence="9 10">
    <name type="scientific">Kingdonia uniflora</name>
    <dbReference type="NCBI Taxonomy" id="39325"/>
    <lineage>
        <taxon>Eukaryota</taxon>
        <taxon>Viridiplantae</taxon>
        <taxon>Streptophyta</taxon>
        <taxon>Embryophyta</taxon>
        <taxon>Tracheophyta</taxon>
        <taxon>Spermatophyta</taxon>
        <taxon>Magnoliopsida</taxon>
        <taxon>Ranunculales</taxon>
        <taxon>Circaeasteraceae</taxon>
        <taxon>Kingdonia</taxon>
    </lineage>
</organism>
<evidence type="ECO:0000313" key="9">
    <source>
        <dbReference type="EMBL" id="KAF6141423.1"/>
    </source>
</evidence>
<dbReference type="Gene3D" id="3.80.10.10">
    <property type="entry name" value="Ribonuclease Inhibitor"/>
    <property type="match status" value="3"/>
</dbReference>
<evidence type="ECO:0000256" key="5">
    <source>
        <dbReference type="ARBA" id="ARBA00023136"/>
    </source>
</evidence>
<keyword evidence="4 7" id="KW-1133">Transmembrane helix</keyword>
<proteinExistence type="predicted"/>
<dbReference type="Proteomes" id="UP000541444">
    <property type="component" value="Unassembled WGS sequence"/>
</dbReference>
<comment type="subcellular location">
    <subcellularLocation>
        <location evidence="1">Membrane</location>
        <topology evidence="1">Single-pass type I membrane protein</topology>
    </subcellularLocation>
</comment>
<dbReference type="InterPro" id="IPR032675">
    <property type="entry name" value="LRR_dom_sf"/>
</dbReference>
<dbReference type="InterPro" id="IPR046956">
    <property type="entry name" value="RLP23-like"/>
</dbReference>
<evidence type="ECO:0000313" key="10">
    <source>
        <dbReference type="Proteomes" id="UP000541444"/>
    </source>
</evidence>
<keyword evidence="5 7" id="KW-0472">Membrane</keyword>
<dbReference type="SUPFAM" id="SSF52058">
    <property type="entry name" value="L domain-like"/>
    <property type="match status" value="1"/>
</dbReference>
<keyword evidence="2 7" id="KW-0812">Transmembrane</keyword>
<dbReference type="InterPro" id="IPR001611">
    <property type="entry name" value="Leu-rich_rpt"/>
</dbReference>
<evidence type="ECO:0000256" key="1">
    <source>
        <dbReference type="ARBA" id="ARBA00004479"/>
    </source>
</evidence>
<comment type="caution">
    <text evidence="9">The sequence shown here is derived from an EMBL/GenBank/DDBJ whole genome shotgun (WGS) entry which is preliminary data.</text>
</comment>
<evidence type="ECO:0000259" key="8">
    <source>
        <dbReference type="Pfam" id="PF10419"/>
    </source>
</evidence>
<gene>
    <name evidence="9" type="ORF">GIB67_021239</name>
</gene>
<dbReference type="OrthoDB" id="1877767at2759"/>
<feature type="domain" description="Transcription factor TFIIIC triple barrel" evidence="8">
    <location>
        <begin position="371"/>
        <end position="434"/>
    </location>
</feature>
<feature type="transmembrane region" description="Helical" evidence="7">
    <location>
        <begin position="335"/>
        <end position="355"/>
    </location>
</feature>
<dbReference type="AlphaFoldDB" id="A0A7J7LFL9"/>